<dbReference type="GO" id="GO:0006884">
    <property type="term" value="P:cell volume homeostasis"/>
    <property type="evidence" value="ECO:0007669"/>
    <property type="project" value="TreeGrafter"/>
</dbReference>
<dbReference type="GO" id="GO:0055064">
    <property type="term" value="P:chloride ion homeostasis"/>
    <property type="evidence" value="ECO:0007669"/>
    <property type="project" value="TreeGrafter"/>
</dbReference>
<evidence type="ECO:0000256" key="3">
    <source>
        <dbReference type="ARBA" id="ARBA00022989"/>
    </source>
</evidence>
<dbReference type="AlphaFoldDB" id="A0A7J5ZMQ4"/>
<proteinExistence type="predicted"/>
<protein>
    <recommendedName>
        <fullName evidence="5">SLC12A transporter C-terminal domain-containing protein</fullName>
    </recommendedName>
</protein>
<reference evidence="6 7" key="1">
    <citation type="submission" date="2020-02" db="EMBL/GenBank/DDBJ databases">
        <title>A chromosome-scale genome assembly of the black bullhead catfish (Ameiurus melas).</title>
        <authorList>
            <person name="Wen M."/>
            <person name="Zham M."/>
            <person name="Cabau C."/>
            <person name="Klopp C."/>
            <person name="Donnadieu C."/>
            <person name="Roques C."/>
            <person name="Bouchez O."/>
            <person name="Lampietro C."/>
            <person name="Jouanno E."/>
            <person name="Herpin A."/>
            <person name="Louis A."/>
            <person name="Berthelot C."/>
            <person name="Parey E."/>
            <person name="Roest-Crollius H."/>
            <person name="Braasch I."/>
            <person name="Postlethwait J."/>
            <person name="Robinson-Rechavi M."/>
            <person name="Echchiki A."/>
            <person name="Begum T."/>
            <person name="Montfort J."/>
            <person name="Schartl M."/>
            <person name="Bobe J."/>
            <person name="Guiguen Y."/>
        </authorList>
    </citation>
    <scope>NUCLEOTIDE SEQUENCE [LARGE SCALE GENOMIC DNA]</scope>
    <source>
        <strain evidence="6">M_S1</strain>
        <tissue evidence="6">Blood</tissue>
    </source>
</reference>
<evidence type="ECO:0000259" key="5">
    <source>
        <dbReference type="Pfam" id="PF03522"/>
    </source>
</evidence>
<sequence length="360" mass="41621">MYGTESAVAQSAEEEGVLRRCSVRQLTRWSRESVTGIRIGRLRPNTLMLGFKRDWKTANTVDVQAYVGVLHDAFDFEYGTMILRLNQGLDISHILAAEEEMERMLLEQQVMEIEENGFQEGGKGFFKRYRKSKKALAPKAVELPQSSDVLKINQRLMEASSQFKRKQGKGTIDVWWLFDDGGLTLLLPYILTTRKKWRDCKLRIFIAGQPDRVQQDEEEIQSLLKKFRIKCTDIIIITELHIKPTSENWKLFEDMIAPFRLYEGSKDTSQAETLRKENPWKITDAELDRFEEKTSLQVRLNELLQESSRAAKLIIVSMPIARKGSVSDHLYMSWLEALTKNLPPTLLVRGNHKSVLTFYS</sequence>
<dbReference type="InterPro" id="IPR018491">
    <property type="entry name" value="SLC12_C"/>
</dbReference>
<keyword evidence="2" id="KW-0812">Transmembrane</keyword>
<dbReference type="InterPro" id="IPR004842">
    <property type="entry name" value="SLC12A_fam"/>
</dbReference>
<dbReference type="Proteomes" id="UP000593565">
    <property type="component" value="Unassembled WGS sequence"/>
</dbReference>
<dbReference type="GO" id="GO:0008511">
    <property type="term" value="F:sodium:potassium:chloride symporter activity"/>
    <property type="evidence" value="ECO:0007669"/>
    <property type="project" value="TreeGrafter"/>
</dbReference>
<name>A0A7J5ZMQ4_AMEME</name>
<dbReference type="Pfam" id="PF03522">
    <property type="entry name" value="SLC12"/>
    <property type="match status" value="1"/>
</dbReference>
<comment type="caution">
    <text evidence="6">The sequence shown here is derived from an EMBL/GenBank/DDBJ whole genome shotgun (WGS) entry which is preliminary data.</text>
</comment>
<evidence type="ECO:0000313" key="7">
    <source>
        <dbReference type="Proteomes" id="UP000593565"/>
    </source>
</evidence>
<evidence type="ECO:0000313" key="6">
    <source>
        <dbReference type="EMBL" id="KAF4071756.1"/>
    </source>
</evidence>
<organism evidence="6 7">
    <name type="scientific">Ameiurus melas</name>
    <name type="common">Black bullhead</name>
    <name type="synonym">Silurus melas</name>
    <dbReference type="NCBI Taxonomy" id="219545"/>
    <lineage>
        <taxon>Eukaryota</taxon>
        <taxon>Metazoa</taxon>
        <taxon>Chordata</taxon>
        <taxon>Craniata</taxon>
        <taxon>Vertebrata</taxon>
        <taxon>Euteleostomi</taxon>
        <taxon>Actinopterygii</taxon>
        <taxon>Neopterygii</taxon>
        <taxon>Teleostei</taxon>
        <taxon>Ostariophysi</taxon>
        <taxon>Siluriformes</taxon>
        <taxon>Ictaluridae</taxon>
        <taxon>Ameiurus</taxon>
    </lineage>
</organism>
<accession>A0A7J5ZMQ4</accession>
<dbReference type="GO" id="GO:1990573">
    <property type="term" value="P:potassium ion import across plasma membrane"/>
    <property type="evidence" value="ECO:0007669"/>
    <property type="project" value="TreeGrafter"/>
</dbReference>
<gene>
    <name evidence="6" type="ORF">AMELA_G00266460</name>
</gene>
<feature type="domain" description="SLC12A transporter C-terminal" evidence="5">
    <location>
        <begin position="39"/>
        <end position="360"/>
    </location>
</feature>
<comment type="subcellular location">
    <subcellularLocation>
        <location evidence="1">Membrane</location>
        <topology evidence="1">Multi-pass membrane protein</topology>
    </subcellularLocation>
</comment>
<dbReference type="PANTHER" id="PTHR11827:SF93">
    <property type="entry name" value="SOLUTE CARRIER FAMILY 12 MEMBER 1"/>
    <property type="match status" value="1"/>
</dbReference>
<dbReference type="GO" id="GO:0055078">
    <property type="term" value="P:sodium ion homeostasis"/>
    <property type="evidence" value="ECO:0007669"/>
    <property type="project" value="TreeGrafter"/>
</dbReference>
<keyword evidence="4" id="KW-0472">Membrane</keyword>
<dbReference type="GO" id="GO:0016324">
    <property type="term" value="C:apical plasma membrane"/>
    <property type="evidence" value="ECO:0007669"/>
    <property type="project" value="TreeGrafter"/>
</dbReference>
<dbReference type="GO" id="GO:0055075">
    <property type="term" value="P:potassium ion homeostasis"/>
    <property type="evidence" value="ECO:0007669"/>
    <property type="project" value="TreeGrafter"/>
</dbReference>
<evidence type="ECO:0000256" key="1">
    <source>
        <dbReference type="ARBA" id="ARBA00004141"/>
    </source>
</evidence>
<keyword evidence="3" id="KW-1133">Transmembrane helix</keyword>
<dbReference type="EMBL" id="JAAGNN010000026">
    <property type="protein sequence ID" value="KAF4071756.1"/>
    <property type="molecule type" value="Genomic_DNA"/>
</dbReference>
<evidence type="ECO:0000256" key="2">
    <source>
        <dbReference type="ARBA" id="ARBA00022692"/>
    </source>
</evidence>
<evidence type="ECO:0000256" key="4">
    <source>
        <dbReference type="ARBA" id="ARBA00023136"/>
    </source>
</evidence>
<keyword evidence="7" id="KW-1185">Reference proteome</keyword>
<dbReference type="PANTHER" id="PTHR11827">
    <property type="entry name" value="SOLUTE CARRIER FAMILY 12, CATION COTRANSPORTERS"/>
    <property type="match status" value="1"/>
</dbReference>